<dbReference type="PANTHER" id="PTHR12274">
    <property type="entry name" value="GRANULIN"/>
    <property type="match status" value="1"/>
</dbReference>
<dbReference type="InterPro" id="IPR000118">
    <property type="entry name" value="Granulin"/>
</dbReference>
<dbReference type="AlphaFoldDB" id="A0A8C6UP10"/>
<proteinExistence type="inferred from homology"/>
<keyword evidence="8" id="KW-1185">Reference proteome</keyword>
<dbReference type="Proteomes" id="UP000694523">
    <property type="component" value="Unplaced"/>
</dbReference>
<reference evidence="7" key="1">
    <citation type="submission" date="2025-08" db="UniProtKB">
        <authorList>
            <consortium name="Ensembl"/>
        </authorList>
    </citation>
    <scope>IDENTIFICATION</scope>
</reference>
<sequence length="278" mass="30128">ALNQTLYGVVSPGERASDVPCNDTASCPDETTCCSTPDGEWACCPAPNAVCCSDHIHCCPHGTTCDLVQETCVESSNSLTTPMSWKMPAITTAAPSAPAEIQVTEPALGERASDVPCNDTVACPDETTCCSTPDGEWACCPEPNATCCRDGKHCCPHGYKCGHRKQSCVKDEVEIPWYTRTPALSIPKQQLSGESQVPEPRQTEQTESEGDEEEGGDDEDDDDDDDDDDVDEDIEHVHCRKNSTCPTCCGKKPNKFCCQHPNVSPRYTVFTELHMTSL</sequence>
<dbReference type="GO" id="GO:0005576">
    <property type="term" value="C:extracellular region"/>
    <property type="evidence" value="ECO:0007669"/>
    <property type="project" value="UniProtKB-SubCell"/>
</dbReference>
<feature type="compositionally biased region" description="Acidic residues" evidence="5">
    <location>
        <begin position="206"/>
        <end position="233"/>
    </location>
</feature>
<organism evidence="7 8">
    <name type="scientific">Neogobius melanostomus</name>
    <name type="common">round goby</name>
    <dbReference type="NCBI Taxonomy" id="47308"/>
    <lineage>
        <taxon>Eukaryota</taxon>
        <taxon>Metazoa</taxon>
        <taxon>Chordata</taxon>
        <taxon>Craniata</taxon>
        <taxon>Vertebrata</taxon>
        <taxon>Euteleostomi</taxon>
        <taxon>Actinopterygii</taxon>
        <taxon>Neopterygii</taxon>
        <taxon>Teleostei</taxon>
        <taxon>Neoteleostei</taxon>
        <taxon>Acanthomorphata</taxon>
        <taxon>Gobiaria</taxon>
        <taxon>Gobiiformes</taxon>
        <taxon>Gobioidei</taxon>
        <taxon>Gobiidae</taxon>
        <taxon>Benthophilinae</taxon>
        <taxon>Neogobiini</taxon>
        <taxon>Neogobius</taxon>
    </lineage>
</organism>
<keyword evidence="3" id="KW-0964">Secreted</keyword>
<feature type="domain" description="Granulins" evidence="6">
    <location>
        <begin position="52"/>
        <end position="65"/>
    </location>
</feature>
<dbReference type="PROSITE" id="PS00799">
    <property type="entry name" value="GRANULINS"/>
    <property type="match status" value="2"/>
</dbReference>
<dbReference type="FunFam" id="2.10.25.160:FF:000001">
    <property type="entry name" value="Granulin precursor"/>
    <property type="match status" value="1"/>
</dbReference>
<dbReference type="InterPro" id="IPR037277">
    <property type="entry name" value="Granulin_sf"/>
</dbReference>
<dbReference type="InterPro" id="IPR039036">
    <property type="entry name" value="Granulin_fam"/>
</dbReference>
<dbReference type="SUPFAM" id="SSF57277">
    <property type="entry name" value="Granulin repeat"/>
    <property type="match status" value="2"/>
</dbReference>
<comment type="subcellular location">
    <subcellularLocation>
        <location evidence="1">Secreted</location>
    </subcellularLocation>
</comment>
<keyword evidence="4" id="KW-1015">Disulfide bond</keyword>
<evidence type="ECO:0000256" key="3">
    <source>
        <dbReference type="ARBA" id="ARBA00022525"/>
    </source>
</evidence>
<evidence type="ECO:0000256" key="2">
    <source>
        <dbReference type="ARBA" id="ARBA00010093"/>
    </source>
</evidence>
<evidence type="ECO:0000256" key="5">
    <source>
        <dbReference type="SAM" id="MobiDB-lite"/>
    </source>
</evidence>
<accession>A0A8C6UP10</accession>
<dbReference type="Ensembl" id="ENSNMLT00000043697.1">
    <property type="protein sequence ID" value="ENSNMLP00000039275.1"/>
    <property type="gene ID" value="ENSNMLG00000024170.1"/>
</dbReference>
<evidence type="ECO:0000259" key="6">
    <source>
        <dbReference type="PROSITE" id="PS00799"/>
    </source>
</evidence>
<comment type="similarity">
    <text evidence="2">Belongs to the granulin family.</text>
</comment>
<name>A0A8C6UP10_9GOBI</name>
<dbReference type="Pfam" id="PF00396">
    <property type="entry name" value="Granulin"/>
    <property type="match status" value="2"/>
</dbReference>
<protein>
    <submittedName>
        <fullName evidence="7">Granulin a</fullName>
    </submittedName>
</protein>
<dbReference type="Gene3D" id="2.10.25.160">
    <property type="entry name" value="Granulin"/>
    <property type="match status" value="2"/>
</dbReference>
<evidence type="ECO:0000313" key="8">
    <source>
        <dbReference type="Proteomes" id="UP000694523"/>
    </source>
</evidence>
<feature type="region of interest" description="Disordered" evidence="5">
    <location>
        <begin position="184"/>
        <end position="233"/>
    </location>
</feature>
<evidence type="ECO:0000256" key="4">
    <source>
        <dbReference type="ARBA" id="ARBA00023157"/>
    </source>
</evidence>
<dbReference type="SMART" id="SM00277">
    <property type="entry name" value="GRAN"/>
    <property type="match status" value="2"/>
</dbReference>
<dbReference type="PANTHER" id="PTHR12274:SF8">
    <property type="entry name" value="GRANULIN-A ISOFORM X1"/>
    <property type="match status" value="1"/>
</dbReference>
<evidence type="ECO:0000313" key="7">
    <source>
        <dbReference type="Ensembl" id="ENSNMLP00000039275.1"/>
    </source>
</evidence>
<feature type="domain" description="Granulins" evidence="6">
    <location>
        <begin position="148"/>
        <end position="161"/>
    </location>
</feature>
<evidence type="ECO:0000256" key="1">
    <source>
        <dbReference type="ARBA" id="ARBA00004613"/>
    </source>
</evidence>
<reference evidence="7" key="2">
    <citation type="submission" date="2025-09" db="UniProtKB">
        <authorList>
            <consortium name="Ensembl"/>
        </authorList>
    </citation>
    <scope>IDENTIFICATION</scope>
</reference>